<evidence type="ECO:0000313" key="2">
    <source>
        <dbReference type="EnsemblPlants" id="HORVU.MOREX.r3.4HG0354940.1.CDS1"/>
    </source>
</evidence>
<protein>
    <recommendedName>
        <fullName evidence="1">Reverse transcriptase zinc-binding domain-containing protein</fullName>
    </recommendedName>
</protein>
<name>A0A8I6XNI1_HORVV</name>
<dbReference type="Pfam" id="PF13966">
    <property type="entry name" value="zf-RVT"/>
    <property type="match status" value="1"/>
</dbReference>
<reference evidence="3" key="1">
    <citation type="journal article" date="2012" name="Nature">
        <title>A physical, genetic and functional sequence assembly of the barley genome.</title>
        <authorList>
            <consortium name="The International Barley Genome Sequencing Consortium"/>
            <person name="Mayer K.F."/>
            <person name="Waugh R."/>
            <person name="Brown J.W."/>
            <person name="Schulman A."/>
            <person name="Langridge P."/>
            <person name="Platzer M."/>
            <person name="Fincher G.B."/>
            <person name="Muehlbauer G.J."/>
            <person name="Sato K."/>
            <person name="Close T.J."/>
            <person name="Wise R.P."/>
            <person name="Stein N."/>
        </authorList>
    </citation>
    <scope>NUCLEOTIDE SEQUENCE [LARGE SCALE GENOMIC DNA]</scope>
    <source>
        <strain evidence="3">cv. Morex</strain>
    </source>
</reference>
<organism evidence="2 3">
    <name type="scientific">Hordeum vulgare subsp. vulgare</name>
    <name type="common">Domesticated barley</name>
    <dbReference type="NCBI Taxonomy" id="112509"/>
    <lineage>
        <taxon>Eukaryota</taxon>
        <taxon>Viridiplantae</taxon>
        <taxon>Streptophyta</taxon>
        <taxon>Embryophyta</taxon>
        <taxon>Tracheophyta</taxon>
        <taxon>Spermatophyta</taxon>
        <taxon>Magnoliopsida</taxon>
        <taxon>Liliopsida</taxon>
        <taxon>Poales</taxon>
        <taxon>Poaceae</taxon>
        <taxon>BOP clade</taxon>
        <taxon>Pooideae</taxon>
        <taxon>Triticodae</taxon>
        <taxon>Triticeae</taxon>
        <taxon>Hordeinae</taxon>
        <taxon>Hordeum</taxon>
    </lineage>
</organism>
<evidence type="ECO:0000259" key="1">
    <source>
        <dbReference type="Pfam" id="PF13966"/>
    </source>
</evidence>
<dbReference type="EnsemblPlants" id="HORVU.MOREX.r3.4HG0354940.1">
    <property type="protein sequence ID" value="HORVU.MOREX.r3.4HG0354940.1.CDS1"/>
    <property type="gene ID" value="HORVU.MOREX.r3.4HG0354940"/>
</dbReference>
<dbReference type="AlphaFoldDB" id="A0A8I6XNI1"/>
<evidence type="ECO:0000313" key="3">
    <source>
        <dbReference type="Proteomes" id="UP000011116"/>
    </source>
</evidence>
<proteinExistence type="predicted"/>
<dbReference type="Proteomes" id="UP000011116">
    <property type="component" value="Chromosome 4H"/>
</dbReference>
<accession>A0A8I6XNI1</accession>
<reference evidence="2" key="3">
    <citation type="submission" date="2022-01" db="UniProtKB">
        <authorList>
            <consortium name="EnsemblPlants"/>
        </authorList>
    </citation>
    <scope>IDENTIFICATION</scope>
    <source>
        <strain evidence="2">subsp. vulgare</strain>
    </source>
</reference>
<reference evidence="2" key="2">
    <citation type="submission" date="2020-10" db="EMBL/GenBank/DDBJ databases">
        <authorList>
            <person name="Scholz U."/>
            <person name="Mascher M."/>
            <person name="Fiebig A."/>
        </authorList>
    </citation>
    <scope>NUCLEOTIDE SEQUENCE [LARGE SCALE GENOMIC DNA]</scope>
    <source>
        <strain evidence="2">cv. Morex</strain>
    </source>
</reference>
<sequence>MILRTKHSREAWLHEAGGTSYDRDETSKWSMIWHLQVPPKLKVFLWRLARLSMPTGLVLKHRQMVTEDSYPLCGAVDTWKHALITCPMAASVWALAPQELVQHMVEREDENPKEWLFTIHDLLSQELFDRLVVTLWALWGVKRKAIHENLFQPPHSVNTFISSYLFERQAICLSFSYPRPNYLWLLYLPR</sequence>
<dbReference type="Gramene" id="HORVU.MOREX.r3.4HG0354940.1">
    <property type="protein sequence ID" value="HORVU.MOREX.r3.4HG0354940.1.CDS1"/>
    <property type="gene ID" value="HORVU.MOREX.r3.4HG0354940"/>
</dbReference>
<keyword evidence="3" id="KW-1185">Reference proteome</keyword>
<dbReference type="InterPro" id="IPR026960">
    <property type="entry name" value="RVT-Znf"/>
</dbReference>
<feature type="domain" description="Reverse transcriptase zinc-binding" evidence="1">
    <location>
        <begin position="22"/>
        <end position="93"/>
    </location>
</feature>